<name>E6UFN6_RUMA7</name>
<dbReference type="HOGENOM" id="CLU_1081361_0_0_9"/>
<dbReference type="STRING" id="697329.Rumal_2550"/>
<proteinExistence type="predicted"/>
<gene>
    <name evidence="1" type="ordered locus">Rumal_2550</name>
</gene>
<accession>E6UFN6</accession>
<dbReference type="KEGG" id="ral:Rumal_2550"/>
<sequence precursor="true">MGQLRKHLSKIIMAAGIIGLFSLTSCSLFKNNNDGQVQLSRDALEKLEDQVDPLVEKYFNDKYGVKAVVTHKGISGGVFLGTSKGLYYNITVNIGEDGNEEKYYVNVYPKNYNELYVKSEAYYGKVIKEKMEKWIDGYVNDTNIDEYYTKFFSSSSNLFSSEYDVNASAEEIIKSVSSIEDNSERPSLIMHVCIPQREYEKNSNIENEFSELKSHIEEINGKIKLTLNIYADDDYLDSMNDKINNPDHKIDCESIKIIE</sequence>
<protein>
    <recommendedName>
        <fullName evidence="3">Lipoprotein</fullName>
    </recommendedName>
</protein>
<evidence type="ECO:0000313" key="1">
    <source>
        <dbReference type="EMBL" id="ADU23025.1"/>
    </source>
</evidence>
<dbReference type="EMBL" id="CP002403">
    <property type="protein sequence ID" value="ADU23025.1"/>
    <property type="molecule type" value="Genomic_DNA"/>
</dbReference>
<dbReference type="Proteomes" id="UP000006919">
    <property type="component" value="Chromosome"/>
</dbReference>
<dbReference type="PROSITE" id="PS51257">
    <property type="entry name" value="PROKAR_LIPOPROTEIN"/>
    <property type="match status" value="1"/>
</dbReference>
<organism evidence="1 2">
    <name type="scientific">Ruminococcus albus (strain ATCC 27210 / DSM 20455 / JCM 14654 / NCDO 2250 / 7)</name>
    <dbReference type="NCBI Taxonomy" id="697329"/>
    <lineage>
        <taxon>Bacteria</taxon>
        <taxon>Bacillati</taxon>
        <taxon>Bacillota</taxon>
        <taxon>Clostridia</taxon>
        <taxon>Eubacteriales</taxon>
        <taxon>Oscillospiraceae</taxon>
        <taxon>Ruminococcus</taxon>
    </lineage>
</organism>
<evidence type="ECO:0000313" key="2">
    <source>
        <dbReference type="Proteomes" id="UP000006919"/>
    </source>
</evidence>
<dbReference type="OrthoDB" id="9799428at2"/>
<dbReference type="AlphaFoldDB" id="E6UFN6"/>
<evidence type="ECO:0008006" key="3">
    <source>
        <dbReference type="Google" id="ProtNLM"/>
    </source>
</evidence>
<reference evidence="1 2" key="1">
    <citation type="journal article" date="2011" name="J. Bacteriol.">
        <title>Complete genome of the cellulolytic ruminal bacterium Ruminococcus albus 7.</title>
        <authorList>
            <person name="Suen G."/>
            <person name="Stevenson D.M."/>
            <person name="Bruce D.C."/>
            <person name="Chertkov O."/>
            <person name="Copeland A."/>
            <person name="Cheng J.F."/>
            <person name="Detter C."/>
            <person name="Detter J.C."/>
            <person name="Goodwin L.A."/>
            <person name="Han C.S."/>
            <person name="Hauser L.J."/>
            <person name="Ivanova N.N."/>
            <person name="Kyrpides N.C."/>
            <person name="Land M.L."/>
            <person name="Lapidus A."/>
            <person name="Lucas S."/>
            <person name="Ovchinnikova G."/>
            <person name="Pitluck S."/>
            <person name="Tapia R."/>
            <person name="Woyke T."/>
            <person name="Boyum J."/>
            <person name="Mead D."/>
            <person name="Weimer P.J."/>
        </authorList>
    </citation>
    <scope>NUCLEOTIDE SEQUENCE [LARGE SCALE GENOMIC DNA]</scope>
    <source>
        <strain evidence="2">ATCC 27210 / DSM 20455 / JCM 14654 / NCDO 2250 / 7</strain>
    </source>
</reference>
<dbReference type="RefSeq" id="WP_013499154.1">
    <property type="nucleotide sequence ID" value="NC_014833.1"/>
</dbReference>
<dbReference type="eggNOG" id="ENOG5030GYE">
    <property type="taxonomic scope" value="Bacteria"/>
</dbReference>